<comment type="caution">
    <text evidence="1">The sequence shown here is derived from an EMBL/GenBank/DDBJ whole genome shotgun (WGS) entry which is preliminary data.</text>
</comment>
<gene>
    <name evidence="1" type="ORF">P3X46_035202</name>
</gene>
<dbReference type="EMBL" id="JARPOI010000025">
    <property type="protein sequence ID" value="KAJ9131547.1"/>
    <property type="molecule type" value="Genomic_DNA"/>
</dbReference>
<name>A0ABQ9KCJ2_HEVBR</name>
<dbReference type="Proteomes" id="UP001174677">
    <property type="component" value="Unassembled WGS sequence"/>
</dbReference>
<accession>A0ABQ9KCJ2</accession>
<reference evidence="1 2" key="1">
    <citation type="journal article" date="2023" name="Plant Biotechnol. J.">
        <title>Chromosome-level wild Hevea brasiliensis genome provides new tools for genomic-assisted breeding and valuable loci to elevate rubber yield.</title>
        <authorList>
            <person name="Cheng H."/>
            <person name="Song X."/>
            <person name="Hu Y."/>
            <person name="Wu T."/>
            <person name="Yang Q."/>
            <person name="An Z."/>
            <person name="Feng S."/>
            <person name="Deng Z."/>
            <person name="Wu W."/>
            <person name="Zeng X."/>
            <person name="Tu M."/>
            <person name="Wang X."/>
            <person name="Huang H."/>
        </authorList>
    </citation>
    <scope>NUCLEOTIDE SEQUENCE [LARGE SCALE GENOMIC DNA]</scope>
    <source>
        <strain evidence="1">MT/VB/25A 57/8</strain>
    </source>
</reference>
<feature type="non-terminal residue" evidence="1">
    <location>
        <position position="57"/>
    </location>
</feature>
<protein>
    <submittedName>
        <fullName evidence="1">Uncharacterized protein</fullName>
    </submittedName>
</protein>
<evidence type="ECO:0000313" key="2">
    <source>
        <dbReference type="Proteomes" id="UP001174677"/>
    </source>
</evidence>
<keyword evidence="2" id="KW-1185">Reference proteome</keyword>
<organism evidence="1 2">
    <name type="scientific">Hevea brasiliensis</name>
    <name type="common">Para rubber tree</name>
    <name type="synonym">Siphonia brasiliensis</name>
    <dbReference type="NCBI Taxonomy" id="3981"/>
    <lineage>
        <taxon>Eukaryota</taxon>
        <taxon>Viridiplantae</taxon>
        <taxon>Streptophyta</taxon>
        <taxon>Embryophyta</taxon>
        <taxon>Tracheophyta</taxon>
        <taxon>Spermatophyta</taxon>
        <taxon>Magnoliopsida</taxon>
        <taxon>eudicotyledons</taxon>
        <taxon>Gunneridae</taxon>
        <taxon>Pentapetalae</taxon>
        <taxon>rosids</taxon>
        <taxon>fabids</taxon>
        <taxon>Malpighiales</taxon>
        <taxon>Euphorbiaceae</taxon>
        <taxon>Crotonoideae</taxon>
        <taxon>Micrandreae</taxon>
        <taxon>Hevea</taxon>
    </lineage>
</organism>
<evidence type="ECO:0000313" key="1">
    <source>
        <dbReference type="EMBL" id="KAJ9131547.1"/>
    </source>
</evidence>
<sequence length="57" mass="6267">MKNWCSRQKGRIATKFGTAKEATVAGRIAETNIMEWDNAICTLHPLFPSSAFAHTSA</sequence>
<proteinExistence type="predicted"/>